<dbReference type="PANTHER" id="PTHR32182">
    <property type="entry name" value="DNA REPLICATION AND REPAIR PROTEIN RECF"/>
    <property type="match status" value="1"/>
</dbReference>
<evidence type="ECO:0000259" key="1">
    <source>
        <dbReference type="Pfam" id="PF13304"/>
    </source>
</evidence>
<reference evidence="2" key="1">
    <citation type="submission" date="2020-08" db="EMBL/GenBank/DDBJ databases">
        <title>Genomic Encyclopedia of Type Strains, Phase IV (KMG-IV): sequencing the most valuable type-strain genomes for metagenomic binning, comparative biology and taxonomic classification.</title>
        <authorList>
            <person name="Goeker M."/>
        </authorList>
    </citation>
    <scope>NUCLEOTIDE SEQUENCE [LARGE SCALE GENOMIC DNA]</scope>
    <source>
        <strain evidence="2">DSM 105720</strain>
    </source>
</reference>
<dbReference type="AlphaFoldDB" id="A0A840CX73"/>
<dbReference type="InterPro" id="IPR003959">
    <property type="entry name" value="ATPase_AAA_core"/>
</dbReference>
<dbReference type="Proteomes" id="UP000560658">
    <property type="component" value="Unassembled WGS sequence"/>
</dbReference>
<feature type="domain" description="ATPase AAA-type core" evidence="1">
    <location>
        <begin position="23"/>
        <end position="311"/>
    </location>
</feature>
<evidence type="ECO:0000313" key="3">
    <source>
        <dbReference type="Proteomes" id="UP000560658"/>
    </source>
</evidence>
<sequence length="362" mass="41326">MITKLGIKGFKSIKDQVVDLAPINIMIGGNGIGKSNFIASFTFIRNLYEQNLQNYVLAEGGAGRLLYMGKKETDSISFDLFFAERNRNEHNRFIVVLKEAHDTLFIEHIETSLFNSSQFDMHLYDTNQKESSFKATNKVQTYYISRILSDLDVYHLHDTGDRSPMKGNCNINDNVSLRSNGANLAAFLYYLKEKYPKHFARIERTVASVSPFFAGFNLAPNRLNEEVIQLEWKQKGARDNYFNAYQLSDGTLRFICLVTLLLQPTPPQTIIIDEPELGLHPIAIRKLSDLIIQASEKSQIIISTQSVNLVDNFRPEDILVVDRKDNAAVFQRQDTESLSRWLEDYSLGEIWEKNIIGGQPLN</sequence>
<accession>A0A840CX73</accession>
<dbReference type="RefSeq" id="WP_044161651.1">
    <property type="nucleotide sequence ID" value="NZ_JACIER010000005.1"/>
</dbReference>
<dbReference type="GO" id="GO:0006302">
    <property type="term" value="P:double-strand break repair"/>
    <property type="evidence" value="ECO:0007669"/>
    <property type="project" value="TreeGrafter"/>
</dbReference>
<evidence type="ECO:0000313" key="2">
    <source>
        <dbReference type="EMBL" id="MBB4043926.1"/>
    </source>
</evidence>
<dbReference type="PIRSF" id="PIRSF029347">
    <property type="entry name" value="RecF"/>
    <property type="match status" value="1"/>
</dbReference>
<keyword evidence="3" id="KW-1185">Reference proteome</keyword>
<dbReference type="GO" id="GO:0005524">
    <property type="term" value="F:ATP binding"/>
    <property type="evidence" value="ECO:0007669"/>
    <property type="project" value="InterPro"/>
</dbReference>
<dbReference type="InterPro" id="IPR014555">
    <property type="entry name" value="RecF-like"/>
</dbReference>
<dbReference type="GO" id="GO:0016887">
    <property type="term" value="F:ATP hydrolysis activity"/>
    <property type="evidence" value="ECO:0007669"/>
    <property type="project" value="InterPro"/>
</dbReference>
<dbReference type="SUPFAM" id="SSF52540">
    <property type="entry name" value="P-loop containing nucleoside triphosphate hydrolases"/>
    <property type="match status" value="1"/>
</dbReference>
<dbReference type="Gene3D" id="3.40.50.300">
    <property type="entry name" value="P-loop containing nucleotide triphosphate hydrolases"/>
    <property type="match status" value="1"/>
</dbReference>
<proteinExistence type="predicted"/>
<dbReference type="GO" id="GO:0000731">
    <property type="term" value="P:DNA synthesis involved in DNA repair"/>
    <property type="evidence" value="ECO:0007669"/>
    <property type="project" value="TreeGrafter"/>
</dbReference>
<gene>
    <name evidence="2" type="ORF">GGR06_001712</name>
</gene>
<organism evidence="2 3">
    <name type="scientific">Bacteroides reticulotermitis</name>
    <dbReference type="NCBI Taxonomy" id="1133319"/>
    <lineage>
        <taxon>Bacteria</taxon>
        <taxon>Pseudomonadati</taxon>
        <taxon>Bacteroidota</taxon>
        <taxon>Bacteroidia</taxon>
        <taxon>Bacteroidales</taxon>
        <taxon>Bacteroidaceae</taxon>
        <taxon>Bacteroides</taxon>
    </lineage>
</organism>
<dbReference type="EMBL" id="JACIER010000005">
    <property type="protein sequence ID" value="MBB4043926.1"/>
    <property type="molecule type" value="Genomic_DNA"/>
</dbReference>
<dbReference type="PANTHER" id="PTHR32182:SF22">
    <property type="entry name" value="ATP-DEPENDENT ENDONUCLEASE, OLD FAMILY-RELATED"/>
    <property type="match status" value="1"/>
</dbReference>
<protein>
    <submittedName>
        <fullName evidence="2">ATPase</fullName>
    </submittedName>
</protein>
<dbReference type="Pfam" id="PF13304">
    <property type="entry name" value="AAA_21"/>
    <property type="match status" value="1"/>
</dbReference>
<name>A0A840CX73_9BACE</name>
<comment type="caution">
    <text evidence="2">The sequence shown here is derived from an EMBL/GenBank/DDBJ whole genome shotgun (WGS) entry which is preliminary data.</text>
</comment>
<dbReference type="InterPro" id="IPR027417">
    <property type="entry name" value="P-loop_NTPase"/>
</dbReference>